<dbReference type="InterPro" id="IPR000801">
    <property type="entry name" value="Esterase-like"/>
</dbReference>
<dbReference type="PANTHER" id="PTHR48098">
    <property type="entry name" value="ENTEROCHELIN ESTERASE-RELATED"/>
    <property type="match status" value="1"/>
</dbReference>
<dbReference type="Gene3D" id="3.40.50.1820">
    <property type="entry name" value="alpha/beta hydrolase"/>
    <property type="match status" value="1"/>
</dbReference>
<organism evidence="1 2">
    <name type="scientific">Murimonas intestini</name>
    <dbReference type="NCBI Taxonomy" id="1337051"/>
    <lineage>
        <taxon>Bacteria</taxon>
        <taxon>Bacillati</taxon>
        <taxon>Bacillota</taxon>
        <taxon>Clostridia</taxon>
        <taxon>Lachnospirales</taxon>
        <taxon>Lachnospiraceae</taxon>
        <taxon>Murimonas</taxon>
    </lineage>
</organism>
<name>A0AB73T2E4_9FIRM</name>
<protein>
    <submittedName>
        <fullName evidence="1">S-formylglutathione hydrolase FrmB</fullName>
    </submittedName>
</protein>
<gene>
    <name evidence="1" type="ORF">C7383_10959</name>
</gene>
<keyword evidence="1" id="KW-0378">Hydrolase</keyword>
<keyword evidence="2" id="KW-1185">Reference proteome</keyword>
<dbReference type="PANTHER" id="PTHR48098:SF1">
    <property type="entry name" value="DIACYLGLYCEROL ACYLTRANSFERASE_MYCOLYLTRANSFERASE AG85A"/>
    <property type="match status" value="1"/>
</dbReference>
<sequence length="266" mass="31012">MALLNITFPSCSLRRSVSINALIPNEINFMPGQEPEYRKEPFRTLYMLHGYSGDANDYLVFSNLFELCRIYDLAIIFPSGENSFYLDDEDKSELYSRYVGSELVEFTRSLFHLSDKREDTYIGGLSMGGYGAMVNGLRYADTFSKIISFSGAFIEITLADAREYKADEVSDEKYQRRVYGDPRKLRKSDKDPRWCMEMLRAQGKQIPDIYQCCGKDDFLIEPNRRLHEFMEEQNIPHRYEEGEGTHDWAYWQKHLEPALAWLGEKG</sequence>
<dbReference type="Pfam" id="PF00756">
    <property type="entry name" value="Esterase"/>
    <property type="match status" value="1"/>
</dbReference>
<comment type="caution">
    <text evidence="1">The sequence shown here is derived from an EMBL/GenBank/DDBJ whole genome shotgun (WGS) entry which is preliminary data.</text>
</comment>
<dbReference type="InterPro" id="IPR029058">
    <property type="entry name" value="AB_hydrolase_fold"/>
</dbReference>
<reference evidence="1 2" key="1">
    <citation type="submission" date="2018-05" db="EMBL/GenBank/DDBJ databases">
        <authorList>
            <person name="Goeker M."/>
            <person name="Huntemann M."/>
            <person name="Clum A."/>
            <person name="Pillay M."/>
            <person name="Palaniappan K."/>
            <person name="Varghese N."/>
            <person name="Mikhailova N."/>
            <person name="Stamatis D."/>
            <person name="Reddy T."/>
            <person name="Daum C."/>
            <person name="Shapiro N."/>
            <person name="Ivanova N."/>
            <person name="Kyrpides N."/>
            <person name="Woyke T."/>
        </authorList>
    </citation>
    <scope>NUCLEOTIDE SEQUENCE [LARGE SCALE GENOMIC DNA]</scope>
    <source>
        <strain evidence="1 2">DSM 26524</strain>
    </source>
</reference>
<dbReference type="InterPro" id="IPR050583">
    <property type="entry name" value="Mycobacterial_A85_antigen"/>
</dbReference>
<evidence type="ECO:0000313" key="2">
    <source>
        <dbReference type="Proteomes" id="UP000245412"/>
    </source>
</evidence>
<proteinExistence type="predicted"/>
<dbReference type="AlphaFoldDB" id="A0AB73T2E4"/>
<dbReference type="GO" id="GO:0016747">
    <property type="term" value="F:acyltransferase activity, transferring groups other than amino-acyl groups"/>
    <property type="evidence" value="ECO:0007669"/>
    <property type="project" value="TreeGrafter"/>
</dbReference>
<dbReference type="GO" id="GO:0016787">
    <property type="term" value="F:hydrolase activity"/>
    <property type="evidence" value="ECO:0007669"/>
    <property type="project" value="UniProtKB-KW"/>
</dbReference>
<evidence type="ECO:0000313" key="1">
    <source>
        <dbReference type="EMBL" id="PWJ74323.1"/>
    </source>
</evidence>
<accession>A0AB73T2E4</accession>
<dbReference type="RefSeq" id="WP_109747211.1">
    <property type="nucleotide sequence ID" value="NZ_JANKBI010000010.1"/>
</dbReference>
<dbReference type="Proteomes" id="UP000245412">
    <property type="component" value="Unassembled WGS sequence"/>
</dbReference>
<dbReference type="EMBL" id="QGGY01000009">
    <property type="protein sequence ID" value="PWJ74323.1"/>
    <property type="molecule type" value="Genomic_DNA"/>
</dbReference>
<dbReference type="SUPFAM" id="SSF53474">
    <property type="entry name" value="alpha/beta-Hydrolases"/>
    <property type="match status" value="1"/>
</dbReference>